<gene>
    <name evidence="1" type="ORF">GTA08_BOTSDO04175</name>
</gene>
<dbReference type="Proteomes" id="UP000572817">
    <property type="component" value="Unassembled WGS sequence"/>
</dbReference>
<dbReference type="AlphaFoldDB" id="A0A8H4IX40"/>
<proteinExistence type="predicted"/>
<accession>A0A8H4IX40</accession>
<evidence type="ECO:0000313" key="1">
    <source>
        <dbReference type="EMBL" id="KAF4307942.1"/>
    </source>
</evidence>
<reference evidence="1" key="1">
    <citation type="submission" date="2020-04" db="EMBL/GenBank/DDBJ databases">
        <title>Genome Assembly and Annotation of Botryosphaeria dothidea sdau 11-99, a Latent Pathogen of Apple Fruit Ring Rot in China.</title>
        <authorList>
            <person name="Yu C."/>
            <person name="Diao Y."/>
            <person name="Lu Q."/>
            <person name="Zhao J."/>
            <person name="Cui S."/>
            <person name="Peng C."/>
            <person name="He B."/>
            <person name="Liu H."/>
        </authorList>
    </citation>
    <scope>NUCLEOTIDE SEQUENCE [LARGE SCALE GENOMIC DNA]</scope>
    <source>
        <strain evidence="1">Sdau11-99</strain>
    </source>
</reference>
<comment type="caution">
    <text evidence="1">The sequence shown here is derived from an EMBL/GenBank/DDBJ whole genome shotgun (WGS) entry which is preliminary data.</text>
</comment>
<sequence>MYPTIQVQSHIVLKYHRTNIPKSIRPQGKLIQSSSLLPLNYGRSLDEKTAARDPFYAVSELFTFCAYSESQFLNMLQAKLDSMIREETLSKRPLELSNLLYMQKTVKRHIQRLRDNIQTIEAHGSITWPKAEDERPSDKVEAAVGVLGKQYDNLLRRAESLL</sequence>
<dbReference type="EMBL" id="WWBZ02000022">
    <property type="protein sequence ID" value="KAF4307942.1"/>
    <property type="molecule type" value="Genomic_DNA"/>
</dbReference>
<evidence type="ECO:0000313" key="2">
    <source>
        <dbReference type="Proteomes" id="UP000572817"/>
    </source>
</evidence>
<organism evidence="1 2">
    <name type="scientific">Botryosphaeria dothidea</name>
    <dbReference type="NCBI Taxonomy" id="55169"/>
    <lineage>
        <taxon>Eukaryota</taxon>
        <taxon>Fungi</taxon>
        <taxon>Dikarya</taxon>
        <taxon>Ascomycota</taxon>
        <taxon>Pezizomycotina</taxon>
        <taxon>Dothideomycetes</taxon>
        <taxon>Dothideomycetes incertae sedis</taxon>
        <taxon>Botryosphaeriales</taxon>
        <taxon>Botryosphaeriaceae</taxon>
        <taxon>Botryosphaeria</taxon>
    </lineage>
</organism>
<keyword evidence="2" id="KW-1185">Reference proteome</keyword>
<protein>
    <submittedName>
        <fullName evidence="1">Mg2+ transporter protein CorA-like/Zinc transport protein ZntB</fullName>
    </submittedName>
</protein>
<dbReference type="OrthoDB" id="3231000at2759"/>
<name>A0A8H4IX40_9PEZI</name>